<keyword evidence="2" id="KW-1185">Reference proteome</keyword>
<protein>
    <submittedName>
        <fullName evidence="1">Uncharacterized protein</fullName>
    </submittedName>
</protein>
<gene>
    <name evidence="1" type="ORF">TeGR_g4739</name>
</gene>
<proteinExistence type="predicted"/>
<feature type="non-terminal residue" evidence="1">
    <location>
        <position position="147"/>
    </location>
</feature>
<dbReference type="EMBL" id="BRYB01000903">
    <property type="protein sequence ID" value="GMI40008.1"/>
    <property type="molecule type" value="Genomic_DNA"/>
</dbReference>
<sequence length="147" mass="15093">MPPPHPLSPLPPFPAALPPSYRPPPPPVCLSAAVASLQAQPSLPGQLRALANLDPALPHLDGLLVHLAFNPASPPALRRAAAKKLRAAPEAASPSRLAAGYRAGVLGLLPSSPPALVLLLPPLHEHEPLPPGAVPFLLASLAEHPLT</sequence>
<name>A0ABQ6N5J1_9STRA</name>
<dbReference type="Proteomes" id="UP001165060">
    <property type="component" value="Unassembled WGS sequence"/>
</dbReference>
<evidence type="ECO:0000313" key="2">
    <source>
        <dbReference type="Proteomes" id="UP001165060"/>
    </source>
</evidence>
<reference evidence="1 2" key="1">
    <citation type="journal article" date="2023" name="Commun. Biol.">
        <title>Genome analysis of Parmales, the sister group of diatoms, reveals the evolutionary specialization of diatoms from phago-mixotrophs to photoautotrophs.</title>
        <authorList>
            <person name="Ban H."/>
            <person name="Sato S."/>
            <person name="Yoshikawa S."/>
            <person name="Yamada K."/>
            <person name="Nakamura Y."/>
            <person name="Ichinomiya M."/>
            <person name="Sato N."/>
            <person name="Blanc-Mathieu R."/>
            <person name="Endo H."/>
            <person name="Kuwata A."/>
            <person name="Ogata H."/>
        </authorList>
    </citation>
    <scope>NUCLEOTIDE SEQUENCE [LARGE SCALE GENOMIC DNA]</scope>
</reference>
<accession>A0ABQ6N5J1</accession>
<evidence type="ECO:0000313" key="1">
    <source>
        <dbReference type="EMBL" id="GMI40008.1"/>
    </source>
</evidence>
<comment type="caution">
    <text evidence="1">The sequence shown here is derived from an EMBL/GenBank/DDBJ whole genome shotgun (WGS) entry which is preliminary data.</text>
</comment>
<organism evidence="1 2">
    <name type="scientific">Tetraparma gracilis</name>
    <dbReference type="NCBI Taxonomy" id="2962635"/>
    <lineage>
        <taxon>Eukaryota</taxon>
        <taxon>Sar</taxon>
        <taxon>Stramenopiles</taxon>
        <taxon>Ochrophyta</taxon>
        <taxon>Bolidophyceae</taxon>
        <taxon>Parmales</taxon>
        <taxon>Triparmaceae</taxon>
        <taxon>Tetraparma</taxon>
    </lineage>
</organism>